<dbReference type="SUPFAM" id="SSF158472">
    <property type="entry name" value="HAMP domain-like"/>
    <property type="match status" value="1"/>
</dbReference>
<comment type="subcellular location">
    <subcellularLocation>
        <location evidence="1">Cell membrane</location>
        <topology evidence="1">Multi-pass membrane protein</topology>
    </subcellularLocation>
</comment>
<dbReference type="RefSeq" id="WP_085278402.1">
    <property type="nucleotide sequence ID" value="NZ_FXAE01000005.1"/>
</dbReference>
<evidence type="ECO:0000313" key="16">
    <source>
        <dbReference type="Proteomes" id="UP000192939"/>
    </source>
</evidence>
<reference evidence="15 16" key="1">
    <citation type="submission" date="2017-04" db="EMBL/GenBank/DDBJ databases">
        <authorList>
            <person name="Varghese N."/>
            <person name="Submissions S."/>
        </authorList>
    </citation>
    <scope>NUCLEOTIDE SEQUENCE [LARGE SCALE GENOMIC DNA]</scope>
    <source>
        <strain evidence="15 16">J12</strain>
    </source>
</reference>
<dbReference type="CDD" id="cd06225">
    <property type="entry name" value="HAMP"/>
    <property type="match status" value="1"/>
</dbReference>
<evidence type="ECO:0000256" key="7">
    <source>
        <dbReference type="ARBA" id="ARBA00022777"/>
    </source>
</evidence>
<keyword evidence="16" id="KW-1185">Reference proteome</keyword>
<dbReference type="EMBL" id="FXAE01000005">
    <property type="protein sequence ID" value="SMF01001.1"/>
    <property type="molecule type" value="Genomic_DNA"/>
</dbReference>
<feature type="coiled-coil region" evidence="12">
    <location>
        <begin position="342"/>
        <end position="374"/>
    </location>
</feature>
<evidence type="ECO:0000256" key="6">
    <source>
        <dbReference type="ARBA" id="ARBA00022741"/>
    </source>
</evidence>
<evidence type="ECO:0000256" key="8">
    <source>
        <dbReference type="ARBA" id="ARBA00022840"/>
    </source>
</evidence>
<gene>
    <name evidence="15" type="ORF">SAMN02744124_00780</name>
</gene>
<feature type="domain" description="HAMP" evidence="14">
    <location>
        <begin position="298"/>
        <end position="354"/>
    </location>
</feature>
<keyword evidence="12" id="KW-0175">Coiled coil</keyword>
<keyword evidence="7 15" id="KW-0418">Kinase</keyword>
<dbReference type="Gene3D" id="6.10.340.10">
    <property type="match status" value="1"/>
</dbReference>
<keyword evidence="2" id="KW-1003">Cell membrane</keyword>
<proteinExistence type="predicted"/>
<accession>A0ABY1LWK5</accession>
<dbReference type="Gene3D" id="3.30.565.10">
    <property type="entry name" value="Histidine kinase-like ATPase, C-terminal domain"/>
    <property type="match status" value="1"/>
</dbReference>
<keyword evidence="9 13" id="KW-1133">Transmembrane helix</keyword>
<keyword evidence="8" id="KW-0067">ATP-binding</keyword>
<dbReference type="Pfam" id="PF00672">
    <property type="entry name" value="HAMP"/>
    <property type="match status" value="1"/>
</dbReference>
<evidence type="ECO:0000256" key="2">
    <source>
        <dbReference type="ARBA" id="ARBA00022475"/>
    </source>
</evidence>
<dbReference type="Proteomes" id="UP000192939">
    <property type="component" value="Unassembled WGS sequence"/>
</dbReference>
<evidence type="ECO:0000256" key="1">
    <source>
        <dbReference type="ARBA" id="ARBA00004651"/>
    </source>
</evidence>
<evidence type="ECO:0000256" key="10">
    <source>
        <dbReference type="ARBA" id="ARBA00023012"/>
    </source>
</evidence>
<keyword evidence="5 13" id="KW-0812">Transmembrane</keyword>
<evidence type="ECO:0000256" key="11">
    <source>
        <dbReference type="ARBA" id="ARBA00023136"/>
    </source>
</evidence>
<evidence type="ECO:0000256" key="5">
    <source>
        <dbReference type="ARBA" id="ARBA00022692"/>
    </source>
</evidence>
<feature type="transmembrane region" description="Helical" evidence="13">
    <location>
        <begin position="277"/>
        <end position="296"/>
    </location>
</feature>
<sequence>MSIMRKMIFGYVILIFIPVIVFGYLYYSQIYNNLTKQFVESRQKILEQAYANLKTDFTRIQSVQRMLQYNPYVTDYLDGIYQTDAENVYVFLRYIRPLYTQLFFAHPEIKSIEIYNMKDDVFPIPDHFLDRSQLDPQREEIVRDLKAGSGIWVFADSNTSELIYYQYLYNTQYTERIGLLEMRVSSRLIADFYKGAGVEGNWAAVLLPKEGEPRIANIGGINFNEKTLRQLQAEESPFSIDRKTIINQLEIDELGVRLFVIGEVHSVFQSIKQREQVMVMIIVLLLLVLSVTYYMLATNITKRILRLARHMRNLDDENLKQRMIKHDRLNSNDEIGFLTETYNAMLQRMDELINNVHRAELRNKEAAYKVLQAQIKPHFLYNTLETIRMIAESNNDKEVADISFWFGRLMRYSLTSEQDVTVLEKEIEMVTFYLNIHQMRLQSRLTYEIDVAVNADSIVCPRFILQPLIENSVIHGASAIIRPVHIRLHASEDEREIRIVLQDNGNGISAEKLAVIQSRLSGHHVATEAQSEGGVGLMNVNERIKSFFGGDSRIEISSEPGKGTSLWIFITKRMEANDENIDG</sequence>
<dbReference type="Pfam" id="PF02518">
    <property type="entry name" value="HATPase_c"/>
    <property type="match status" value="1"/>
</dbReference>
<keyword evidence="10" id="KW-0902">Two-component regulatory system</keyword>
<keyword evidence="3" id="KW-0597">Phosphoprotein</keyword>
<evidence type="ECO:0000256" key="9">
    <source>
        <dbReference type="ARBA" id="ARBA00022989"/>
    </source>
</evidence>
<dbReference type="PROSITE" id="PS50885">
    <property type="entry name" value="HAMP"/>
    <property type="match status" value="1"/>
</dbReference>
<evidence type="ECO:0000256" key="4">
    <source>
        <dbReference type="ARBA" id="ARBA00022679"/>
    </source>
</evidence>
<dbReference type="Pfam" id="PF06580">
    <property type="entry name" value="His_kinase"/>
    <property type="match status" value="1"/>
</dbReference>
<evidence type="ECO:0000256" key="3">
    <source>
        <dbReference type="ARBA" id="ARBA00022553"/>
    </source>
</evidence>
<name>A0ABY1LWK5_9BACL</name>
<organism evidence="15 16">
    <name type="scientific">Paenibacillus barengoltzii J12</name>
    <dbReference type="NCBI Taxonomy" id="935846"/>
    <lineage>
        <taxon>Bacteria</taxon>
        <taxon>Bacillati</taxon>
        <taxon>Bacillota</taxon>
        <taxon>Bacilli</taxon>
        <taxon>Bacillales</taxon>
        <taxon>Paenibacillaceae</taxon>
        <taxon>Paenibacillus</taxon>
    </lineage>
</organism>
<dbReference type="PANTHER" id="PTHR34220:SF11">
    <property type="entry name" value="SENSOR PROTEIN KINASE HPTS"/>
    <property type="match status" value="1"/>
</dbReference>
<dbReference type="InterPro" id="IPR050640">
    <property type="entry name" value="Bact_2-comp_sensor_kinase"/>
</dbReference>
<evidence type="ECO:0000259" key="14">
    <source>
        <dbReference type="PROSITE" id="PS50885"/>
    </source>
</evidence>
<dbReference type="SUPFAM" id="SSF55874">
    <property type="entry name" value="ATPase domain of HSP90 chaperone/DNA topoisomerase II/histidine kinase"/>
    <property type="match status" value="1"/>
</dbReference>
<dbReference type="PANTHER" id="PTHR34220">
    <property type="entry name" value="SENSOR HISTIDINE KINASE YPDA"/>
    <property type="match status" value="1"/>
</dbReference>
<keyword evidence="6" id="KW-0547">Nucleotide-binding</keyword>
<evidence type="ECO:0000256" key="12">
    <source>
        <dbReference type="SAM" id="Coils"/>
    </source>
</evidence>
<dbReference type="InterPro" id="IPR010559">
    <property type="entry name" value="Sig_transdc_His_kin_internal"/>
</dbReference>
<protein>
    <submittedName>
        <fullName evidence="15">Two-component system, sensor histidine kinase YesM</fullName>
    </submittedName>
</protein>
<evidence type="ECO:0000313" key="15">
    <source>
        <dbReference type="EMBL" id="SMF01001.1"/>
    </source>
</evidence>
<dbReference type="SMART" id="SM00304">
    <property type="entry name" value="HAMP"/>
    <property type="match status" value="1"/>
</dbReference>
<dbReference type="InterPro" id="IPR036890">
    <property type="entry name" value="HATPase_C_sf"/>
</dbReference>
<evidence type="ECO:0000256" key="13">
    <source>
        <dbReference type="SAM" id="Phobius"/>
    </source>
</evidence>
<dbReference type="InterPro" id="IPR003594">
    <property type="entry name" value="HATPase_dom"/>
</dbReference>
<feature type="transmembrane region" description="Helical" evidence="13">
    <location>
        <begin position="7"/>
        <end position="27"/>
    </location>
</feature>
<dbReference type="InterPro" id="IPR003660">
    <property type="entry name" value="HAMP_dom"/>
</dbReference>
<comment type="caution">
    <text evidence="15">The sequence shown here is derived from an EMBL/GenBank/DDBJ whole genome shotgun (WGS) entry which is preliminary data.</text>
</comment>
<dbReference type="GO" id="GO:0016301">
    <property type="term" value="F:kinase activity"/>
    <property type="evidence" value="ECO:0007669"/>
    <property type="project" value="UniProtKB-KW"/>
</dbReference>
<keyword evidence="4" id="KW-0808">Transferase</keyword>
<keyword evidence="11 13" id="KW-0472">Membrane</keyword>